<gene>
    <name evidence="1" type="ORF">SAMN06273570_4977</name>
</gene>
<dbReference type="EMBL" id="OCMY01000003">
    <property type="protein sequence ID" value="SOD61136.1"/>
    <property type="molecule type" value="Genomic_DNA"/>
</dbReference>
<reference evidence="2" key="1">
    <citation type="submission" date="2017-09" db="EMBL/GenBank/DDBJ databases">
        <authorList>
            <person name="Varghese N."/>
            <person name="Submissions S."/>
        </authorList>
    </citation>
    <scope>NUCLEOTIDE SEQUENCE [LARGE SCALE GENOMIC DNA]</scope>
    <source>
        <strain evidence="2">JKS000234</strain>
    </source>
</reference>
<accession>A0A286DR58</accession>
<dbReference type="Proteomes" id="UP000219271">
    <property type="component" value="Unassembled WGS sequence"/>
</dbReference>
<protein>
    <submittedName>
        <fullName evidence="1">Uncharacterized protein</fullName>
    </submittedName>
</protein>
<sequence>MGKMTELSELHTFFDRSFSYPGRKQNVPPLRMLRFLVQAVRSSLRCGTPQPGCGERYERMGWEIEVYCFHRLVLCETSFENEKIPYLERLL</sequence>
<keyword evidence="2" id="KW-1185">Reference proteome</keyword>
<proteinExistence type="predicted"/>
<dbReference type="AlphaFoldDB" id="A0A286DR58"/>
<name>A0A286DR58_9GAMM</name>
<evidence type="ECO:0000313" key="2">
    <source>
        <dbReference type="Proteomes" id="UP000219271"/>
    </source>
</evidence>
<evidence type="ECO:0000313" key="1">
    <source>
        <dbReference type="EMBL" id="SOD61136.1"/>
    </source>
</evidence>
<organism evidence="1 2">
    <name type="scientific">Candidatus Pantoea floridensis</name>
    <dbReference type="NCBI Taxonomy" id="1938870"/>
    <lineage>
        <taxon>Bacteria</taxon>
        <taxon>Pseudomonadati</taxon>
        <taxon>Pseudomonadota</taxon>
        <taxon>Gammaproteobacteria</taxon>
        <taxon>Enterobacterales</taxon>
        <taxon>Erwiniaceae</taxon>
        <taxon>Pantoea</taxon>
    </lineage>
</organism>